<protein>
    <submittedName>
        <fullName evidence="1">Isochorismate synthase</fullName>
    </submittedName>
</protein>
<reference evidence="1" key="1">
    <citation type="submission" date="2013-12" db="EMBL/GenBank/DDBJ databases">
        <title>A Varibaculum cambriense genome reconstructed from a premature infant gut community with otherwise low bacterial novelty that shifts toward anaerobic metabolism during the third week of life.</title>
        <authorList>
            <person name="Brown C.T."/>
            <person name="Sharon I."/>
            <person name="Thomas B.C."/>
            <person name="Castelle C.J."/>
            <person name="Morowitz M.J."/>
            <person name="Banfield J.F."/>
        </authorList>
    </citation>
    <scope>NUCLEOTIDE SEQUENCE</scope>
</reference>
<dbReference type="AlphaFoldDB" id="W1YW16"/>
<evidence type="ECO:0000313" key="1">
    <source>
        <dbReference type="EMBL" id="ETJ45364.1"/>
    </source>
</evidence>
<accession>W1YW16</accession>
<dbReference type="EMBL" id="AZMM01000637">
    <property type="protein sequence ID" value="ETJ45364.1"/>
    <property type="molecule type" value="Genomic_DNA"/>
</dbReference>
<feature type="non-terminal residue" evidence="1">
    <location>
        <position position="42"/>
    </location>
</feature>
<proteinExistence type="predicted"/>
<name>W1YW16_9ZZZZ</name>
<gene>
    <name evidence="1" type="ORF">Q604_UNBC00637G0001</name>
</gene>
<comment type="caution">
    <text evidence="1">The sequence shown here is derived from an EMBL/GenBank/DDBJ whole genome shotgun (WGS) entry which is preliminary data.</text>
</comment>
<sequence length="42" mass="5113">MKYNKEPLKLNSPVSFWMNFPNEERVFWVDRQSDRIVVGAKR</sequence>
<organism evidence="1">
    <name type="scientific">human gut metagenome</name>
    <dbReference type="NCBI Taxonomy" id="408170"/>
    <lineage>
        <taxon>unclassified sequences</taxon>
        <taxon>metagenomes</taxon>
        <taxon>organismal metagenomes</taxon>
    </lineage>
</organism>